<dbReference type="InterPro" id="IPR021858">
    <property type="entry name" value="Fun_TF"/>
</dbReference>
<sequence length="546" mass="60572">MVYRGRPSASCFACRARRIKCDRLKPKCTQCSRMHVECPGYRDPLDQNFRDESESVVKRAQKSYKALDDSKGKKPPCQWAKDAAQSPYIKTHLVPMIDEAEYLPMDLLALVHWAQPIEDVAVASFMSSYVPGSHFEYLPFMYGQMASSTALHATVYATSMAALARSSGQLDLLPLARRSYVYALLETNAALANPLAAAEDATLVSVLLLGLFEAIAWSGSRTPDSWATHSRGALALIKLRGPQQLETEVGRHLFIQVANIVSVNSIRQKSRLPEELLDLLAFSIQQWADCPKYRLAWLTGEVSALRADIDEGGMTAEEIIDAAKRIDQRYIAYADGLTYLWRYQEIAVEGYHQGIYGNKIHQYTSRRAAGLWNSYRMTRILLNELIHAYSACTSTKVCEVLQQQAVDNIQQLTQDICASVPQFTIPYEFADMINSGFACSQVGSVTSSLTLVSPKPHAASVLFPLSVIHSASLANANVRSYATERLQHLGGESNIRRTEIYTTEDSETSALHGGLHMLLSFVMGSCYGGLPLIFVTPFMEGLREIG</sequence>
<dbReference type="CDD" id="cd00067">
    <property type="entry name" value="GAL4"/>
    <property type="match status" value="1"/>
</dbReference>
<dbReference type="PROSITE" id="PS50048">
    <property type="entry name" value="ZN2_CY6_FUNGAL_2"/>
    <property type="match status" value="1"/>
</dbReference>
<protein>
    <recommendedName>
        <fullName evidence="2">Zn(2)-C6 fungal-type domain-containing protein</fullName>
    </recommendedName>
</protein>
<organism evidence="3 4">
    <name type="scientific">Ophiobolus disseminans</name>
    <dbReference type="NCBI Taxonomy" id="1469910"/>
    <lineage>
        <taxon>Eukaryota</taxon>
        <taxon>Fungi</taxon>
        <taxon>Dikarya</taxon>
        <taxon>Ascomycota</taxon>
        <taxon>Pezizomycotina</taxon>
        <taxon>Dothideomycetes</taxon>
        <taxon>Pleosporomycetidae</taxon>
        <taxon>Pleosporales</taxon>
        <taxon>Pleosporineae</taxon>
        <taxon>Phaeosphaeriaceae</taxon>
        <taxon>Ophiobolus</taxon>
    </lineage>
</organism>
<keyword evidence="1" id="KW-0539">Nucleus</keyword>
<dbReference type="SUPFAM" id="SSF57701">
    <property type="entry name" value="Zn2/Cys6 DNA-binding domain"/>
    <property type="match status" value="1"/>
</dbReference>
<dbReference type="GO" id="GO:0000981">
    <property type="term" value="F:DNA-binding transcription factor activity, RNA polymerase II-specific"/>
    <property type="evidence" value="ECO:0007669"/>
    <property type="project" value="InterPro"/>
</dbReference>
<dbReference type="EMBL" id="MU006229">
    <property type="protein sequence ID" value="KAF2824622.1"/>
    <property type="molecule type" value="Genomic_DNA"/>
</dbReference>
<dbReference type="GO" id="GO:0008270">
    <property type="term" value="F:zinc ion binding"/>
    <property type="evidence" value="ECO:0007669"/>
    <property type="project" value="InterPro"/>
</dbReference>
<dbReference type="PROSITE" id="PS00463">
    <property type="entry name" value="ZN2_CY6_FUNGAL_1"/>
    <property type="match status" value="1"/>
</dbReference>
<evidence type="ECO:0000259" key="2">
    <source>
        <dbReference type="PROSITE" id="PS50048"/>
    </source>
</evidence>
<name>A0A6A6ZU93_9PLEO</name>
<dbReference type="SMART" id="SM00066">
    <property type="entry name" value="GAL4"/>
    <property type="match status" value="1"/>
</dbReference>
<dbReference type="InterPro" id="IPR001138">
    <property type="entry name" value="Zn2Cys6_DnaBD"/>
</dbReference>
<dbReference type="Pfam" id="PF11951">
    <property type="entry name" value="Fungal_trans_2"/>
    <property type="match status" value="1"/>
</dbReference>
<dbReference type="Gene3D" id="4.10.240.10">
    <property type="entry name" value="Zn(2)-C6 fungal-type DNA-binding domain"/>
    <property type="match status" value="1"/>
</dbReference>
<accession>A0A6A6ZU93</accession>
<dbReference type="Pfam" id="PF00172">
    <property type="entry name" value="Zn_clus"/>
    <property type="match status" value="1"/>
</dbReference>
<dbReference type="PANTHER" id="PTHR38791">
    <property type="entry name" value="ZN(II)2CYS6 TRANSCRIPTION FACTOR (EUROFUNG)-RELATED-RELATED"/>
    <property type="match status" value="1"/>
</dbReference>
<dbReference type="InterPro" id="IPR053175">
    <property type="entry name" value="DHMBA_Reg_Transcription_Factor"/>
</dbReference>
<evidence type="ECO:0000313" key="3">
    <source>
        <dbReference type="EMBL" id="KAF2824622.1"/>
    </source>
</evidence>
<gene>
    <name evidence="3" type="ORF">CC86DRAFT_45169</name>
</gene>
<evidence type="ECO:0000256" key="1">
    <source>
        <dbReference type="ARBA" id="ARBA00023242"/>
    </source>
</evidence>
<keyword evidence="4" id="KW-1185">Reference proteome</keyword>
<dbReference type="Proteomes" id="UP000799424">
    <property type="component" value="Unassembled WGS sequence"/>
</dbReference>
<dbReference type="AlphaFoldDB" id="A0A6A6ZU93"/>
<evidence type="ECO:0000313" key="4">
    <source>
        <dbReference type="Proteomes" id="UP000799424"/>
    </source>
</evidence>
<dbReference type="OrthoDB" id="5429770at2759"/>
<proteinExistence type="predicted"/>
<dbReference type="InterPro" id="IPR036864">
    <property type="entry name" value="Zn2-C6_fun-type_DNA-bd_sf"/>
</dbReference>
<feature type="domain" description="Zn(2)-C6 fungal-type" evidence="2">
    <location>
        <begin position="10"/>
        <end position="38"/>
    </location>
</feature>
<reference evidence="3" key="1">
    <citation type="journal article" date="2020" name="Stud. Mycol.">
        <title>101 Dothideomycetes genomes: a test case for predicting lifestyles and emergence of pathogens.</title>
        <authorList>
            <person name="Haridas S."/>
            <person name="Albert R."/>
            <person name="Binder M."/>
            <person name="Bloem J."/>
            <person name="Labutti K."/>
            <person name="Salamov A."/>
            <person name="Andreopoulos B."/>
            <person name="Baker S."/>
            <person name="Barry K."/>
            <person name="Bills G."/>
            <person name="Bluhm B."/>
            <person name="Cannon C."/>
            <person name="Castanera R."/>
            <person name="Culley D."/>
            <person name="Daum C."/>
            <person name="Ezra D."/>
            <person name="Gonzalez J."/>
            <person name="Henrissat B."/>
            <person name="Kuo A."/>
            <person name="Liang C."/>
            <person name="Lipzen A."/>
            <person name="Lutzoni F."/>
            <person name="Magnuson J."/>
            <person name="Mondo S."/>
            <person name="Nolan M."/>
            <person name="Ohm R."/>
            <person name="Pangilinan J."/>
            <person name="Park H.-J."/>
            <person name="Ramirez L."/>
            <person name="Alfaro M."/>
            <person name="Sun H."/>
            <person name="Tritt A."/>
            <person name="Yoshinaga Y."/>
            <person name="Zwiers L.-H."/>
            <person name="Turgeon B."/>
            <person name="Goodwin S."/>
            <person name="Spatafora J."/>
            <person name="Crous P."/>
            <person name="Grigoriev I."/>
        </authorList>
    </citation>
    <scope>NUCLEOTIDE SEQUENCE</scope>
    <source>
        <strain evidence="3">CBS 113818</strain>
    </source>
</reference>